<dbReference type="PANTHER" id="PTHR43065">
    <property type="entry name" value="SENSOR HISTIDINE KINASE"/>
    <property type="match status" value="1"/>
</dbReference>
<dbReference type="SUPFAM" id="SSF47384">
    <property type="entry name" value="Homodimeric domain of signal transducing histidine kinase"/>
    <property type="match status" value="1"/>
</dbReference>
<dbReference type="Pfam" id="PF02518">
    <property type="entry name" value="HATPase_c"/>
    <property type="match status" value="1"/>
</dbReference>
<comment type="caution">
    <text evidence="13">The sequence shown here is derived from an EMBL/GenBank/DDBJ whole genome shotgun (WGS) entry which is preliminary data.</text>
</comment>
<feature type="domain" description="Histidine kinase" evidence="10">
    <location>
        <begin position="321"/>
        <end position="545"/>
    </location>
</feature>
<feature type="domain" description="Response regulatory" evidence="11">
    <location>
        <begin position="567"/>
        <end position="679"/>
    </location>
</feature>
<evidence type="ECO:0000256" key="8">
    <source>
        <dbReference type="ARBA" id="ARBA00023012"/>
    </source>
</evidence>
<dbReference type="SMART" id="SM00065">
    <property type="entry name" value="GAF"/>
    <property type="match status" value="1"/>
</dbReference>
<dbReference type="Gene3D" id="3.30.565.10">
    <property type="entry name" value="Histidine kinase-like ATPase, C-terminal domain"/>
    <property type="match status" value="1"/>
</dbReference>
<dbReference type="InterPro" id="IPR013767">
    <property type="entry name" value="PAS_fold"/>
</dbReference>
<keyword evidence="3 9" id="KW-0597">Phosphoprotein</keyword>
<evidence type="ECO:0000313" key="13">
    <source>
        <dbReference type="EMBL" id="MEJ8850676.1"/>
    </source>
</evidence>
<keyword evidence="14" id="KW-1185">Reference proteome</keyword>
<dbReference type="InterPro" id="IPR011006">
    <property type="entry name" value="CheY-like_superfamily"/>
</dbReference>
<evidence type="ECO:0000256" key="3">
    <source>
        <dbReference type="ARBA" id="ARBA00022553"/>
    </source>
</evidence>
<dbReference type="RefSeq" id="WP_340346087.1">
    <property type="nucleotide sequence ID" value="NZ_JBBKZT010000016.1"/>
</dbReference>
<dbReference type="Pfam" id="PF01590">
    <property type="entry name" value="GAF"/>
    <property type="match status" value="1"/>
</dbReference>
<dbReference type="InterPro" id="IPR001789">
    <property type="entry name" value="Sig_transdc_resp-reg_receiver"/>
</dbReference>
<comment type="catalytic activity">
    <reaction evidence="1">
        <text>ATP + protein L-histidine = ADP + protein N-phospho-L-histidine.</text>
        <dbReference type="EC" id="2.7.13.3"/>
    </reaction>
</comment>
<evidence type="ECO:0000256" key="5">
    <source>
        <dbReference type="ARBA" id="ARBA00022741"/>
    </source>
</evidence>
<protein>
    <recommendedName>
        <fullName evidence="2">histidine kinase</fullName>
        <ecNumber evidence="2">2.7.13.3</ecNumber>
    </recommendedName>
</protein>
<dbReference type="GO" id="GO:0005524">
    <property type="term" value="F:ATP binding"/>
    <property type="evidence" value="ECO:0007669"/>
    <property type="project" value="UniProtKB-KW"/>
</dbReference>
<accession>A0ABU8WSY9</accession>
<feature type="modified residue" description="4-aspartylphosphate" evidence="9">
    <location>
        <position position="617"/>
    </location>
</feature>
<dbReference type="InterPro" id="IPR036097">
    <property type="entry name" value="HisK_dim/P_sf"/>
</dbReference>
<dbReference type="InterPro" id="IPR003018">
    <property type="entry name" value="GAF"/>
</dbReference>
<keyword evidence="4" id="KW-0808">Transferase</keyword>
<dbReference type="InterPro" id="IPR005467">
    <property type="entry name" value="His_kinase_dom"/>
</dbReference>
<dbReference type="InterPro" id="IPR004358">
    <property type="entry name" value="Sig_transdc_His_kin-like_C"/>
</dbReference>
<name>A0ABU8WSY9_9BURK</name>
<evidence type="ECO:0000259" key="10">
    <source>
        <dbReference type="PROSITE" id="PS50109"/>
    </source>
</evidence>
<proteinExistence type="predicted"/>
<dbReference type="Gene3D" id="3.40.50.2300">
    <property type="match status" value="1"/>
</dbReference>
<dbReference type="Pfam" id="PF00072">
    <property type="entry name" value="Response_reg"/>
    <property type="match status" value="1"/>
</dbReference>
<dbReference type="NCBIfam" id="TIGR00229">
    <property type="entry name" value="sensory_box"/>
    <property type="match status" value="1"/>
</dbReference>
<evidence type="ECO:0000256" key="6">
    <source>
        <dbReference type="ARBA" id="ARBA00022777"/>
    </source>
</evidence>
<evidence type="ECO:0000256" key="7">
    <source>
        <dbReference type="ARBA" id="ARBA00022840"/>
    </source>
</evidence>
<dbReference type="PROSITE" id="PS50110">
    <property type="entry name" value="RESPONSE_REGULATORY"/>
    <property type="match status" value="1"/>
</dbReference>
<evidence type="ECO:0000313" key="14">
    <source>
        <dbReference type="Proteomes" id="UP001385892"/>
    </source>
</evidence>
<dbReference type="SMART" id="SM00091">
    <property type="entry name" value="PAS"/>
    <property type="match status" value="1"/>
</dbReference>
<dbReference type="InterPro" id="IPR036890">
    <property type="entry name" value="HATPase_C_sf"/>
</dbReference>
<evidence type="ECO:0000256" key="2">
    <source>
        <dbReference type="ARBA" id="ARBA00012438"/>
    </source>
</evidence>
<dbReference type="InterPro" id="IPR003594">
    <property type="entry name" value="HATPase_dom"/>
</dbReference>
<dbReference type="PRINTS" id="PR00344">
    <property type="entry name" value="BCTRLSENSOR"/>
</dbReference>
<evidence type="ECO:0000259" key="11">
    <source>
        <dbReference type="PROSITE" id="PS50110"/>
    </source>
</evidence>
<keyword evidence="7 13" id="KW-0067">ATP-binding</keyword>
<evidence type="ECO:0000259" key="12">
    <source>
        <dbReference type="PROSITE" id="PS50112"/>
    </source>
</evidence>
<dbReference type="Pfam" id="PF00512">
    <property type="entry name" value="HisKA"/>
    <property type="match status" value="1"/>
</dbReference>
<dbReference type="Gene3D" id="1.10.287.130">
    <property type="match status" value="1"/>
</dbReference>
<evidence type="ECO:0000256" key="9">
    <source>
        <dbReference type="PROSITE-ProRule" id="PRU00169"/>
    </source>
</evidence>
<dbReference type="SUPFAM" id="SSF52172">
    <property type="entry name" value="CheY-like"/>
    <property type="match status" value="1"/>
</dbReference>
<reference evidence="13 14" key="1">
    <citation type="submission" date="2024-03" db="EMBL/GenBank/DDBJ databases">
        <title>Novel species of the genus Variovorax.</title>
        <authorList>
            <person name="Liu Q."/>
            <person name="Xin Y.-H."/>
        </authorList>
    </citation>
    <scope>NUCLEOTIDE SEQUENCE [LARGE SCALE GENOMIC DNA]</scope>
    <source>
        <strain evidence="13 14">KACC 18900</strain>
    </source>
</reference>
<gene>
    <name evidence="13" type="ORF">WKW82_28835</name>
</gene>
<dbReference type="Pfam" id="PF00989">
    <property type="entry name" value="PAS"/>
    <property type="match status" value="1"/>
</dbReference>
<dbReference type="SUPFAM" id="SSF55874">
    <property type="entry name" value="ATPase domain of HSP90 chaperone/DNA topoisomerase II/histidine kinase"/>
    <property type="match status" value="1"/>
</dbReference>
<dbReference type="InterPro" id="IPR029016">
    <property type="entry name" value="GAF-like_dom_sf"/>
</dbReference>
<feature type="domain" description="PAS" evidence="12">
    <location>
        <begin position="13"/>
        <end position="82"/>
    </location>
</feature>
<dbReference type="InterPro" id="IPR000014">
    <property type="entry name" value="PAS"/>
</dbReference>
<keyword evidence="5" id="KW-0547">Nucleotide-binding</keyword>
<keyword evidence="8" id="KW-0902">Two-component regulatory system</keyword>
<dbReference type="InterPro" id="IPR035965">
    <property type="entry name" value="PAS-like_dom_sf"/>
</dbReference>
<dbReference type="Gene3D" id="3.30.450.20">
    <property type="entry name" value="PAS domain"/>
    <property type="match status" value="1"/>
</dbReference>
<dbReference type="EMBL" id="JBBKZT010000016">
    <property type="protein sequence ID" value="MEJ8850676.1"/>
    <property type="molecule type" value="Genomic_DNA"/>
</dbReference>
<dbReference type="PANTHER" id="PTHR43065:SF46">
    <property type="entry name" value="C4-DICARBOXYLATE TRANSPORT SENSOR PROTEIN DCTB"/>
    <property type="match status" value="1"/>
</dbReference>
<dbReference type="SUPFAM" id="SSF55781">
    <property type="entry name" value="GAF domain-like"/>
    <property type="match status" value="1"/>
</dbReference>
<dbReference type="SUPFAM" id="SSF55785">
    <property type="entry name" value="PYP-like sensor domain (PAS domain)"/>
    <property type="match status" value="1"/>
</dbReference>
<dbReference type="Gene3D" id="3.30.450.40">
    <property type="match status" value="1"/>
</dbReference>
<dbReference type="SMART" id="SM00387">
    <property type="entry name" value="HATPase_c"/>
    <property type="match status" value="1"/>
</dbReference>
<keyword evidence="6" id="KW-0418">Kinase</keyword>
<dbReference type="CDD" id="cd00130">
    <property type="entry name" value="PAS"/>
    <property type="match status" value="1"/>
</dbReference>
<evidence type="ECO:0000256" key="1">
    <source>
        <dbReference type="ARBA" id="ARBA00000085"/>
    </source>
</evidence>
<dbReference type="PROSITE" id="PS50109">
    <property type="entry name" value="HIS_KIN"/>
    <property type="match status" value="1"/>
</dbReference>
<dbReference type="PROSITE" id="PS50112">
    <property type="entry name" value="PAS"/>
    <property type="match status" value="1"/>
</dbReference>
<dbReference type="CDD" id="cd00082">
    <property type="entry name" value="HisKA"/>
    <property type="match status" value="1"/>
</dbReference>
<dbReference type="EC" id="2.7.13.3" evidence="2"/>
<dbReference type="InterPro" id="IPR003661">
    <property type="entry name" value="HisK_dim/P_dom"/>
</dbReference>
<dbReference type="Proteomes" id="UP001385892">
    <property type="component" value="Unassembled WGS sequence"/>
</dbReference>
<organism evidence="13 14">
    <name type="scientific">Variovorax rhizosphaerae</name>
    <dbReference type="NCBI Taxonomy" id="1836200"/>
    <lineage>
        <taxon>Bacteria</taxon>
        <taxon>Pseudomonadati</taxon>
        <taxon>Pseudomonadota</taxon>
        <taxon>Betaproteobacteria</taxon>
        <taxon>Burkholderiales</taxon>
        <taxon>Comamonadaceae</taxon>
        <taxon>Variovorax</taxon>
    </lineage>
</organism>
<dbReference type="SMART" id="SM00388">
    <property type="entry name" value="HisKA"/>
    <property type="match status" value="1"/>
</dbReference>
<evidence type="ECO:0000256" key="4">
    <source>
        <dbReference type="ARBA" id="ARBA00022679"/>
    </source>
</evidence>
<dbReference type="SMART" id="SM00448">
    <property type="entry name" value="REC"/>
    <property type="match status" value="1"/>
</dbReference>
<sequence>MMVPLPSLPGMDDGALFRSLFSAYPDALLLVDLQGTIQLANPAALDLLGYSIDQLTGLSVEQLVPDAIRPRHAAFRNAYAARPVARPMGTQMDLVARCRDGSEVKVEIALSPLQDHGLPYVVAAVRAVGEYPRVKQALQRARYAEHLARFGRLAVEARDASQLMELVPVVASEALQVEMAKVLLVESNGLEFRIAAGVGLLPQESIGQRLPNAPGSPARHVMTTGETVLMRDYASETRFTIPAHYVDAGMVCELCVALGDRGRTIGTLAVRSRTPQRFGDDEVRFLESLSSMLATVMQRSASEEALSHAQRLETVGQLTGGVAHDFNNLLTVISGNLQVLEELPACEDDEMVRQLVAAAQRATRRGAELTGKLLAFSRRQVLQPVAVDTLALLGSLTDMLRRTLDQRITITLHAQALLCLADPVQLESALLNIAINARDAMPQGGTITIECRSAADLPAESGAAHATRSTDGYVAIEISDTGQGMPESVKERAFEPFFTTKEAGRGTGLGLSTVYGFARQSHGAITLASTPGDGTTVTLYLPRVAEQAAAGADTDTVAGQHLRPGLRVLLVEDDPEVRNVMRAFLAALSCEAIAFANAEDALQMLDTGIPVDLLLTDIVLGAGMRGTELADCVNARLPQLPVLLMSGYSSDLLDEPHRRELLRKPCTRADLERAMARVLNDPQ</sequence>